<dbReference type="PRINTS" id="PR01009">
    <property type="entry name" value="FLGMRINGFLIF"/>
</dbReference>
<gene>
    <name evidence="13" type="ORF">HMPREF9473_04685</name>
</gene>
<feature type="transmembrane region" description="Helical" evidence="10">
    <location>
        <begin position="437"/>
        <end position="457"/>
    </location>
</feature>
<dbReference type="GO" id="GO:0005886">
    <property type="term" value="C:plasma membrane"/>
    <property type="evidence" value="ECO:0007669"/>
    <property type="project" value="UniProtKB-SubCell"/>
</dbReference>
<dbReference type="Proteomes" id="UP000005384">
    <property type="component" value="Unassembled WGS sequence"/>
</dbReference>
<feature type="domain" description="Flagellar M-ring N-terminal" evidence="11">
    <location>
        <begin position="54"/>
        <end position="221"/>
    </location>
</feature>
<evidence type="ECO:0000259" key="12">
    <source>
        <dbReference type="Pfam" id="PF08345"/>
    </source>
</evidence>
<evidence type="ECO:0000256" key="6">
    <source>
        <dbReference type="ARBA" id="ARBA00022989"/>
    </source>
</evidence>
<comment type="subcellular location">
    <subcellularLocation>
        <location evidence="1">Bacterial flagellum basal body</location>
    </subcellularLocation>
    <subcellularLocation>
        <location evidence="2">Cell membrane</location>
        <topology evidence="2">Multi-pass membrane protein</topology>
    </subcellularLocation>
</comment>
<comment type="similarity">
    <text evidence="3">Belongs to the FliF family.</text>
</comment>
<keyword evidence="5 10" id="KW-0812">Transmembrane</keyword>
<feature type="domain" description="Flagellar M-ring C-terminal" evidence="12">
    <location>
        <begin position="265"/>
        <end position="401"/>
    </location>
</feature>
<evidence type="ECO:0000256" key="10">
    <source>
        <dbReference type="SAM" id="Phobius"/>
    </source>
</evidence>
<keyword evidence="13" id="KW-0966">Cell projection</keyword>
<evidence type="ECO:0000256" key="1">
    <source>
        <dbReference type="ARBA" id="ARBA00004117"/>
    </source>
</evidence>
<comment type="caution">
    <text evidence="13">The sequence shown here is derived from an EMBL/GenBank/DDBJ whole genome shotgun (WGS) entry which is preliminary data.</text>
</comment>
<organism evidence="13 14">
    <name type="scientific">Hungatella hathewayi WAL-18680</name>
    <dbReference type="NCBI Taxonomy" id="742737"/>
    <lineage>
        <taxon>Bacteria</taxon>
        <taxon>Bacillati</taxon>
        <taxon>Bacillota</taxon>
        <taxon>Clostridia</taxon>
        <taxon>Lachnospirales</taxon>
        <taxon>Lachnospiraceae</taxon>
        <taxon>Hungatella</taxon>
    </lineage>
</organism>
<dbReference type="InterPro" id="IPR006182">
    <property type="entry name" value="FliF_N_dom"/>
</dbReference>
<keyword evidence="6 10" id="KW-1133">Transmembrane helix</keyword>
<keyword evidence="13" id="KW-0969">Cilium</keyword>
<dbReference type="PANTHER" id="PTHR30046:SF0">
    <property type="entry name" value="FLAGELLAR M-RING PROTEIN"/>
    <property type="match status" value="1"/>
</dbReference>
<keyword evidence="4" id="KW-1003">Cell membrane</keyword>
<dbReference type="GO" id="GO:0003774">
    <property type="term" value="F:cytoskeletal motor activity"/>
    <property type="evidence" value="ECO:0007669"/>
    <property type="project" value="InterPro"/>
</dbReference>
<accession>G5IMF7</accession>
<keyword evidence="14" id="KW-1185">Reference proteome</keyword>
<evidence type="ECO:0000256" key="3">
    <source>
        <dbReference type="ARBA" id="ARBA00007971"/>
    </source>
</evidence>
<dbReference type="GO" id="GO:0009431">
    <property type="term" value="C:bacterial-type flagellum basal body, MS ring"/>
    <property type="evidence" value="ECO:0007669"/>
    <property type="project" value="InterPro"/>
</dbReference>
<dbReference type="AlphaFoldDB" id="G5IMF7"/>
<protein>
    <submittedName>
        <fullName evidence="13">Flagellar M-ring protein FliF</fullName>
    </submittedName>
</protein>
<keyword evidence="8" id="KW-0975">Bacterial flagellum</keyword>
<dbReference type="InterPro" id="IPR000067">
    <property type="entry name" value="FlgMring_FliF"/>
</dbReference>
<evidence type="ECO:0000313" key="14">
    <source>
        <dbReference type="Proteomes" id="UP000005384"/>
    </source>
</evidence>
<keyword evidence="7 10" id="KW-0472">Membrane</keyword>
<dbReference type="GO" id="GO:0071973">
    <property type="term" value="P:bacterial-type flagellum-dependent cell motility"/>
    <property type="evidence" value="ECO:0007669"/>
    <property type="project" value="InterPro"/>
</dbReference>
<dbReference type="NCBIfam" id="TIGR00206">
    <property type="entry name" value="fliF"/>
    <property type="match status" value="1"/>
</dbReference>
<evidence type="ECO:0000256" key="8">
    <source>
        <dbReference type="ARBA" id="ARBA00023143"/>
    </source>
</evidence>
<dbReference type="Pfam" id="PF08345">
    <property type="entry name" value="YscJ_FliF_C"/>
    <property type="match status" value="1"/>
</dbReference>
<feature type="compositionally biased region" description="Polar residues" evidence="9">
    <location>
        <begin position="493"/>
        <end position="506"/>
    </location>
</feature>
<keyword evidence="13" id="KW-0282">Flagellum</keyword>
<dbReference type="PATRIC" id="fig|742737.3.peg.4673"/>
<dbReference type="InterPro" id="IPR013556">
    <property type="entry name" value="Flag_M-ring_C"/>
</dbReference>
<dbReference type="RefSeq" id="WP_006782673.1">
    <property type="nucleotide sequence ID" value="NZ_CP040506.1"/>
</dbReference>
<evidence type="ECO:0000256" key="7">
    <source>
        <dbReference type="ARBA" id="ARBA00023136"/>
    </source>
</evidence>
<evidence type="ECO:0000256" key="2">
    <source>
        <dbReference type="ARBA" id="ARBA00004651"/>
    </source>
</evidence>
<dbReference type="Pfam" id="PF01514">
    <property type="entry name" value="YscJ_FliF"/>
    <property type="match status" value="1"/>
</dbReference>
<evidence type="ECO:0000256" key="9">
    <source>
        <dbReference type="SAM" id="MobiDB-lite"/>
    </source>
</evidence>
<evidence type="ECO:0000256" key="4">
    <source>
        <dbReference type="ARBA" id="ARBA00022475"/>
    </source>
</evidence>
<feature type="region of interest" description="Disordered" evidence="9">
    <location>
        <begin position="486"/>
        <end position="506"/>
    </location>
</feature>
<feature type="transmembrane region" description="Helical" evidence="10">
    <location>
        <begin position="28"/>
        <end position="47"/>
    </location>
</feature>
<evidence type="ECO:0000313" key="13">
    <source>
        <dbReference type="EMBL" id="EHI57576.1"/>
    </source>
</evidence>
<dbReference type="HOGENOM" id="CLU_028108_2_2_9"/>
<evidence type="ECO:0000259" key="11">
    <source>
        <dbReference type="Pfam" id="PF01514"/>
    </source>
</evidence>
<reference evidence="13 14" key="1">
    <citation type="submission" date="2011-08" db="EMBL/GenBank/DDBJ databases">
        <title>The Genome Sequence of Clostridium hathewayi WAL-18680.</title>
        <authorList>
            <consortium name="The Broad Institute Genome Sequencing Platform"/>
            <person name="Earl A."/>
            <person name="Ward D."/>
            <person name="Feldgarden M."/>
            <person name="Gevers D."/>
            <person name="Finegold S.M."/>
            <person name="Summanen P.H."/>
            <person name="Molitoris D.R."/>
            <person name="Song M."/>
            <person name="Daigneault M."/>
            <person name="Allen-Vercoe E."/>
            <person name="Young S.K."/>
            <person name="Zeng Q."/>
            <person name="Gargeya S."/>
            <person name="Fitzgerald M."/>
            <person name="Haas B."/>
            <person name="Abouelleil A."/>
            <person name="Alvarado L."/>
            <person name="Arachchi H.M."/>
            <person name="Berlin A."/>
            <person name="Brown A."/>
            <person name="Chapman S.B."/>
            <person name="Chen Z."/>
            <person name="Dunbar C."/>
            <person name="Freedman E."/>
            <person name="Gearin G."/>
            <person name="Gellesch M."/>
            <person name="Goldberg J."/>
            <person name="Griggs A."/>
            <person name="Gujja S."/>
            <person name="Heiman D."/>
            <person name="Howarth C."/>
            <person name="Larson L."/>
            <person name="Lui A."/>
            <person name="MacDonald P.J.P."/>
            <person name="Montmayeur A."/>
            <person name="Murphy C."/>
            <person name="Neiman D."/>
            <person name="Pearson M."/>
            <person name="Priest M."/>
            <person name="Roberts A."/>
            <person name="Saif S."/>
            <person name="Shea T."/>
            <person name="Shenoy N."/>
            <person name="Sisk P."/>
            <person name="Stolte C."/>
            <person name="Sykes S."/>
            <person name="Wortman J."/>
            <person name="Nusbaum C."/>
            <person name="Birren B."/>
        </authorList>
    </citation>
    <scope>NUCLEOTIDE SEQUENCE [LARGE SCALE GENOMIC DNA]</scope>
    <source>
        <strain evidence="13 14">WAL-18680</strain>
    </source>
</reference>
<dbReference type="EMBL" id="ADLN01000120">
    <property type="protein sequence ID" value="EHI57576.1"/>
    <property type="molecule type" value="Genomic_DNA"/>
</dbReference>
<dbReference type="Gene3D" id="3.30.300.30">
    <property type="match status" value="1"/>
</dbReference>
<dbReference type="InterPro" id="IPR045851">
    <property type="entry name" value="AMP-bd_C_sf"/>
</dbReference>
<sequence>MGAKDKVKSAVEGNPAIHRLVDTKGKRLAIAGVAAAAVIALAASFFLNANKDGGYVTLFPGITREENIEILTVLNSRGVAAKRNSEGEVTVPESQYGDIMLEMSELGYPKSALPFDIFSDNMSFTTTEFEKRQYLLLNLQDRLERTLKDMSGIKNAIVTLNVSDESNYVWDDQASDSTGSVSLTMLPSYELSAEKVAAIKNLVANSVPRLQPENVTVVNAETMQEMVSSDLTNDSYYGLSRLDFEASVEERLVNKITNVLTLAYPPSKLRVSATVVIDYDKMITEDLQYEPQEDGSGVIDHYEENYSGTGVTGQAGGVAGEENNTDIPAYGTGLGTTEEGVGDYSRNVDYLVGYMKRQIEKDNVKLQKATVAITVNDDNLTAAKRQQLIEAASKAANIAPEDIVVSNFQIADTGSNVVNTDTTPVQGPAIGEMDPRLIIAGAAALFVLLLALFILLLRHNAKKNREEDQELFGGAVEAVEEENPAEAEAMAESQNENNGFQIDDSSSPVEKIRSFAKMNPQIIAAMLRLWLKEEEQEEE</sequence>
<evidence type="ECO:0000256" key="5">
    <source>
        <dbReference type="ARBA" id="ARBA00022692"/>
    </source>
</evidence>
<dbReference type="InterPro" id="IPR043427">
    <property type="entry name" value="YscJ/FliF"/>
</dbReference>
<dbReference type="PANTHER" id="PTHR30046">
    <property type="entry name" value="FLAGELLAR M-RING PROTEIN"/>
    <property type="match status" value="1"/>
</dbReference>
<dbReference type="OrthoDB" id="9807026at2"/>
<name>G5IMF7_9FIRM</name>
<proteinExistence type="inferred from homology"/>